<dbReference type="Proteomes" id="UP000256913">
    <property type="component" value="Unassembled WGS sequence"/>
</dbReference>
<comment type="caution">
    <text evidence="1">The sequence shown here is derived from an EMBL/GenBank/DDBJ whole genome shotgun (WGS) entry which is preliminary data.</text>
</comment>
<proteinExistence type="predicted"/>
<evidence type="ECO:0000313" key="2">
    <source>
        <dbReference type="Proteomes" id="UP000256913"/>
    </source>
</evidence>
<evidence type="ECO:0000313" key="1">
    <source>
        <dbReference type="EMBL" id="REF94822.1"/>
    </source>
</evidence>
<dbReference type="RefSeq" id="WP_116066579.1">
    <property type="nucleotide sequence ID" value="NZ_BONB01000001.1"/>
</dbReference>
<dbReference type="AlphaFoldDB" id="A0A3D9ZEC9"/>
<protein>
    <submittedName>
        <fullName evidence="1">Uncharacterized protein</fullName>
    </submittedName>
</protein>
<name>A0A3D9ZEC9_9ACTN</name>
<accession>A0A3D9ZEC9</accession>
<organism evidence="1 2">
    <name type="scientific">Asanoa ferruginea</name>
    <dbReference type="NCBI Taxonomy" id="53367"/>
    <lineage>
        <taxon>Bacteria</taxon>
        <taxon>Bacillati</taxon>
        <taxon>Actinomycetota</taxon>
        <taxon>Actinomycetes</taxon>
        <taxon>Micromonosporales</taxon>
        <taxon>Micromonosporaceae</taxon>
        <taxon>Asanoa</taxon>
    </lineage>
</organism>
<sequence>MSSPGFHVDPQALGVSGASLERVGTEFATALRAFQSELAGFGAPWGSDEIGSLIGAAHEEVASWAFECFSAAASEVAAAGVDLGGMAAGYREVEEQIRGAFEAFGG</sequence>
<dbReference type="EMBL" id="QUMQ01000001">
    <property type="protein sequence ID" value="REF94822.1"/>
    <property type="molecule type" value="Genomic_DNA"/>
</dbReference>
<keyword evidence="2" id="KW-1185">Reference proteome</keyword>
<dbReference type="OrthoDB" id="3627085at2"/>
<gene>
    <name evidence="1" type="ORF">DFJ67_0766</name>
</gene>
<reference evidence="1 2" key="1">
    <citation type="submission" date="2018-08" db="EMBL/GenBank/DDBJ databases">
        <title>Sequencing the genomes of 1000 actinobacteria strains.</title>
        <authorList>
            <person name="Klenk H.-P."/>
        </authorList>
    </citation>
    <scope>NUCLEOTIDE SEQUENCE [LARGE SCALE GENOMIC DNA]</scope>
    <source>
        <strain evidence="1 2">DSM 44099</strain>
    </source>
</reference>